<protein>
    <submittedName>
        <fullName evidence="1">Uncharacterized protein</fullName>
    </submittedName>
</protein>
<keyword evidence="2" id="KW-1185">Reference proteome</keyword>
<evidence type="ECO:0000313" key="1">
    <source>
        <dbReference type="EMBL" id="THU65275.1"/>
    </source>
</evidence>
<accession>A0A4V4H7V7</accession>
<name>A0A4V4H7V7_MUSBA</name>
<proteinExistence type="predicted"/>
<dbReference type="AlphaFoldDB" id="A0A4V4H7V7"/>
<sequence length="76" mass="7996">MEGKDESTYEWGRRASPAHALPHAFPRIPLLPRPALHSPSTSPACACVSVSSPLVDTPPPPPLLSLSLFKLLGGGD</sequence>
<reference evidence="1 2" key="1">
    <citation type="journal article" date="2019" name="Nat. Plants">
        <title>Genome sequencing of Musa balbisiana reveals subgenome evolution and function divergence in polyploid bananas.</title>
        <authorList>
            <person name="Yao X."/>
        </authorList>
    </citation>
    <scope>NUCLEOTIDE SEQUENCE [LARGE SCALE GENOMIC DNA]</scope>
    <source>
        <strain evidence="2">cv. DH-PKW</strain>
        <tissue evidence="1">Leaves</tissue>
    </source>
</reference>
<gene>
    <name evidence="1" type="ORF">C4D60_Mb05t01930</name>
</gene>
<comment type="caution">
    <text evidence="1">The sequence shown here is derived from an EMBL/GenBank/DDBJ whole genome shotgun (WGS) entry which is preliminary data.</text>
</comment>
<organism evidence="1 2">
    <name type="scientific">Musa balbisiana</name>
    <name type="common">Banana</name>
    <dbReference type="NCBI Taxonomy" id="52838"/>
    <lineage>
        <taxon>Eukaryota</taxon>
        <taxon>Viridiplantae</taxon>
        <taxon>Streptophyta</taxon>
        <taxon>Embryophyta</taxon>
        <taxon>Tracheophyta</taxon>
        <taxon>Spermatophyta</taxon>
        <taxon>Magnoliopsida</taxon>
        <taxon>Liliopsida</taxon>
        <taxon>Zingiberales</taxon>
        <taxon>Musaceae</taxon>
        <taxon>Musa</taxon>
    </lineage>
</organism>
<dbReference type="Proteomes" id="UP000317650">
    <property type="component" value="Chromosome 5"/>
</dbReference>
<evidence type="ECO:0000313" key="2">
    <source>
        <dbReference type="Proteomes" id="UP000317650"/>
    </source>
</evidence>
<dbReference type="EMBL" id="PYDT01000003">
    <property type="protein sequence ID" value="THU65275.1"/>
    <property type="molecule type" value="Genomic_DNA"/>
</dbReference>